<keyword evidence="4 5" id="KW-0663">Pyridoxal phosphate</keyword>
<evidence type="ECO:0000256" key="4">
    <source>
        <dbReference type="ARBA" id="ARBA00022898"/>
    </source>
</evidence>
<dbReference type="SUPFAM" id="SSF53383">
    <property type="entry name" value="PLP-dependent transferases"/>
    <property type="match status" value="1"/>
</dbReference>
<proteinExistence type="inferred from homology"/>
<dbReference type="InterPro" id="IPR015424">
    <property type="entry name" value="PyrdxlP-dep_Trfase"/>
</dbReference>
<dbReference type="Gene3D" id="3.40.640.10">
    <property type="entry name" value="Type I PLP-dependent aspartate aminotransferase-like (Major domain)"/>
    <property type="match status" value="1"/>
</dbReference>
<comment type="similarity">
    <text evidence="2 5">Belongs to the class-III pyridoxal-phosphate-dependent aminotransferase family.</text>
</comment>
<dbReference type="STRING" id="1387353.BSF38_04711"/>
<evidence type="ECO:0000313" key="6">
    <source>
        <dbReference type="EMBL" id="APW63150.1"/>
    </source>
</evidence>
<dbReference type="GO" id="GO:0030170">
    <property type="term" value="F:pyridoxal phosphate binding"/>
    <property type="evidence" value="ECO:0007669"/>
    <property type="project" value="InterPro"/>
</dbReference>
<dbReference type="EMBL" id="CP019082">
    <property type="protein sequence ID" value="APW63150.1"/>
    <property type="molecule type" value="Genomic_DNA"/>
</dbReference>
<dbReference type="InterPro" id="IPR049704">
    <property type="entry name" value="Aminotrans_3_PPA_site"/>
</dbReference>
<dbReference type="FunFam" id="3.40.640.10:FF:000004">
    <property type="entry name" value="Acetylornithine aminotransferase"/>
    <property type="match status" value="1"/>
</dbReference>
<dbReference type="InterPro" id="IPR015422">
    <property type="entry name" value="PyrdxlP-dep_Trfase_small"/>
</dbReference>
<evidence type="ECO:0000256" key="3">
    <source>
        <dbReference type="ARBA" id="ARBA00022576"/>
    </source>
</evidence>
<dbReference type="InterPro" id="IPR015421">
    <property type="entry name" value="PyrdxlP-dep_Trfase_major"/>
</dbReference>
<keyword evidence="3 6" id="KW-0032">Aminotransferase</keyword>
<comment type="cofactor">
    <cofactor evidence="1">
        <name>pyridoxal 5'-phosphate</name>
        <dbReference type="ChEBI" id="CHEBI:597326"/>
    </cofactor>
</comment>
<keyword evidence="7" id="KW-1185">Reference proteome</keyword>
<dbReference type="PANTHER" id="PTHR43094:SF1">
    <property type="entry name" value="AMINOTRANSFERASE CLASS-III"/>
    <property type="match status" value="1"/>
</dbReference>
<dbReference type="Gene3D" id="3.90.1150.10">
    <property type="entry name" value="Aspartate Aminotransferase, domain 1"/>
    <property type="match status" value="1"/>
</dbReference>
<evidence type="ECO:0000313" key="7">
    <source>
        <dbReference type="Proteomes" id="UP000186309"/>
    </source>
</evidence>
<gene>
    <name evidence="6" type="ORF">BSF38_04711</name>
</gene>
<reference evidence="7" key="1">
    <citation type="submission" date="2016-12" db="EMBL/GenBank/DDBJ databases">
        <title>Comparative genomics of four Isosphaeraceae planctomycetes: a common pool of plasmids and glycoside hydrolase genes.</title>
        <authorList>
            <person name="Ivanova A."/>
        </authorList>
    </citation>
    <scope>NUCLEOTIDE SEQUENCE [LARGE SCALE GENOMIC DNA]</scope>
    <source>
        <strain evidence="7">PX4</strain>
    </source>
</reference>
<organism evidence="6 7">
    <name type="scientific">Paludisphaera borealis</name>
    <dbReference type="NCBI Taxonomy" id="1387353"/>
    <lineage>
        <taxon>Bacteria</taxon>
        <taxon>Pseudomonadati</taxon>
        <taxon>Planctomycetota</taxon>
        <taxon>Planctomycetia</taxon>
        <taxon>Isosphaerales</taxon>
        <taxon>Isosphaeraceae</taxon>
        <taxon>Paludisphaera</taxon>
    </lineage>
</organism>
<dbReference type="RefSeq" id="WP_076349543.1">
    <property type="nucleotide sequence ID" value="NZ_CP019082.1"/>
</dbReference>
<dbReference type="CDD" id="cd00610">
    <property type="entry name" value="OAT_like"/>
    <property type="match status" value="1"/>
</dbReference>
<dbReference type="GO" id="GO:0008483">
    <property type="term" value="F:transaminase activity"/>
    <property type="evidence" value="ECO:0007669"/>
    <property type="project" value="UniProtKB-KW"/>
</dbReference>
<name>A0A1U7CW21_9BACT</name>
<dbReference type="KEGG" id="pbor:BSF38_04711"/>
<protein>
    <submittedName>
        <fullName evidence="6">Putative aminotransferase</fullName>
        <ecNumber evidence="6">2.6.1.-</ecNumber>
    </submittedName>
</protein>
<dbReference type="Proteomes" id="UP000186309">
    <property type="component" value="Chromosome"/>
</dbReference>
<evidence type="ECO:0000256" key="1">
    <source>
        <dbReference type="ARBA" id="ARBA00001933"/>
    </source>
</evidence>
<dbReference type="PIRSF" id="PIRSF000521">
    <property type="entry name" value="Transaminase_4ab_Lys_Orn"/>
    <property type="match status" value="1"/>
</dbReference>
<dbReference type="PROSITE" id="PS00600">
    <property type="entry name" value="AA_TRANSFER_CLASS_3"/>
    <property type="match status" value="1"/>
</dbReference>
<dbReference type="AlphaFoldDB" id="A0A1U7CW21"/>
<sequence>MAAAGAVPDLITAAQTSEEAFLRQIFVRDQMAEWSKQPLIMARADGVYYWDVAGKRYLDALSGIYVASVGHNNRRVIDAIRAQLDVLTFSPPMHGTNPLAVQLANMLAELAPGDLSTVKFETGGAEVTEAAIKLARQYHKLTGSPGKYKIISRYQSWHGSTLGALSASGLKSRKTVNEPMAPGFLHVFPPTCYRCPFGKEYPDCDITCATLIESVIDMEDPATVAAIMVEPIGHTGGIIDPPEEYLPILREICDRHNILLIFDEIITGIGRTGQMFAAETFGVTPDILCIAKGMSGGYAPISAMICRRPIADAFWGPIATNPGFVEGHTFEGNPISCAAGIAVLSEIIERDLLANARERGSQLRRRFEELASKHRVIGDIRGKGLFLGIEFVRDVDTKERFPDATALGVKVGRRALEHGMLCRFDPHWIAFGPPLIVTAEQIDAMIAVLDRSLGEILAEEGIEAGR</sequence>
<dbReference type="OrthoDB" id="9816013at2"/>
<dbReference type="InterPro" id="IPR005814">
    <property type="entry name" value="Aminotrans_3"/>
</dbReference>
<dbReference type="Pfam" id="PF00202">
    <property type="entry name" value="Aminotran_3"/>
    <property type="match status" value="1"/>
</dbReference>
<dbReference type="PANTHER" id="PTHR43094">
    <property type="entry name" value="AMINOTRANSFERASE"/>
    <property type="match status" value="1"/>
</dbReference>
<dbReference type="GO" id="GO:0005829">
    <property type="term" value="C:cytosol"/>
    <property type="evidence" value="ECO:0007669"/>
    <property type="project" value="TreeGrafter"/>
</dbReference>
<dbReference type="EC" id="2.6.1.-" evidence="6"/>
<accession>A0A1U7CW21</accession>
<keyword evidence="6" id="KW-0808">Transferase</keyword>
<evidence type="ECO:0000256" key="5">
    <source>
        <dbReference type="RuleBase" id="RU003560"/>
    </source>
</evidence>
<evidence type="ECO:0000256" key="2">
    <source>
        <dbReference type="ARBA" id="ARBA00008954"/>
    </source>
</evidence>